<keyword evidence="8 9" id="KW-0482">Metalloprotease</keyword>
<evidence type="ECO:0000256" key="3">
    <source>
        <dbReference type="ARBA" id="ARBA00022438"/>
    </source>
</evidence>
<keyword evidence="3 9" id="KW-0031">Aminopeptidase</keyword>
<evidence type="ECO:0000256" key="9">
    <source>
        <dbReference type="RuleBase" id="RU004386"/>
    </source>
</evidence>
<dbReference type="KEGG" id="ccho:CCHOA_05855"/>
<evidence type="ECO:0000313" key="12">
    <source>
        <dbReference type="Proteomes" id="UP000269019"/>
    </source>
</evidence>
<organism evidence="11 12">
    <name type="scientific">Corynebacterium choanae</name>
    <dbReference type="NCBI Taxonomy" id="1862358"/>
    <lineage>
        <taxon>Bacteria</taxon>
        <taxon>Bacillati</taxon>
        <taxon>Actinomycetota</taxon>
        <taxon>Actinomycetes</taxon>
        <taxon>Mycobacteriales</taxon>
        <taxon>Corynebacteriaceae</taxon>
        <taxon>Corynebacterium</taxon>
    </lineage>
</organism>
<evidence type="ECO:0000256" key="10">
    <source>
        <dbReference type="RuleBase" id="RU004387"/>
    </source>
</evidence>
<accession>A0A3G6J641</accession>
<proteinExistence type="inferred from homology"/>
<dbReference type="GO" id="GO:0008270">
    <property type="term" value="F:zinc ion binding"/>
    <property type="evidence" value="ECO:0007669"/>
    <property type="project" value="InterPro"/>
</dbReference>
<comment type="cofactor">
    <cofactor evidence="1 10">
        <name>Zn(2+)</name>
        <dbReference type="ChEBI" id="CHEBI:29105"/>
    </cofactor>
</comment>
<dbReference type="Gene3D" id="2.30.250.10">
    <property type="entry name" value="Aminopeptidase i, Domain 2"/>
    <property type="match status" value="1"/>
</dbReference>
<comment type="similarity">
    <text evidence="2 9">Belongs to the peptidase M18 family.</text>
</comment>
<keyword evidence="6 9" id="KW-0378">Hydrolase</keyword>
<dbReference type="Proteomes" id="UP000269019">
    <property type="component" value="Chromosome"/>
</dbReference>
<dbReference type="GO" id="GO:0005737">
    <property type="term" value="C:cytoplasm"/>
    <property type="evidence" value="ECO:0007669"/>
    <property type="project" value="UniProtKB-ARBA"/>
</dbReference>
<keyword evidence="12" id="KW-1185">Reference proteome</keyword>
<evidence type="ECO:0000313" key="11">
    <source>
        <dbReference type="EMBL" id="AZA13571.1"/>
    </source>
</evidence>
<keyword evidence="4 9" id="KW-0645">Protease</keyword>
<evidence type="ECO:0000256" key="6">
    <source>
        <dbReference type="ARBA" id="ARBA00022801"/>
    </source>
</evidence>
<name>A0A3G6J641_9CORY</name>
<evidence type="ECO:0000256" key="5">
    <source>
        <dbReference type="ARBA" id="ARBA00022723"/>
    </source>
</evidence>
<evidence type="ECO:0000256" key="7">
    <source>
        <dbReference type="ARBA" id="ARBA00022833"/>
    </source>
</evidence>
<dbReference type="GO" id="GO:0006508">
    <property type="term" value="P:proteolysis"/>
    <property type="evidence" value="ECO:0007669"/>
    <property type="project" value="UniProtKB-KW"/>
</dbReference>
<dbReference type="GO" id="GO:0004177">
    <property type="term" value="F:aminopeptidase activity"/>
    <property type="evidence" value="ECO:0007669"/>
    <property type="project" value="UniProtKB-KW"/>
</dbReference>
<dbReference type="SUPFAM" id="SSF101821">
    <property type="entry name" value="Aminopeptidase/glucanase lid domain"/>
    <property type="match status" value="1"/>
</dbReference>
<evidence type="ECO:0000256" key="1">
    <source>
        <dbReference type="ARBA" id="ARBA00001947"/>
    </source>
</evidence>
<dbReference type="InterPro" id="IPR001948">
    <property type="entry name" value="Peptidase_M18"/>
</dbReference>
<dbReference type="PANTHER" id="PTHR28570:SF3">
    <property type="entry name" value="ASPARTYL AMINOPEPTIDASE"/>
    <property type="match status" value="1"/>
</dbReference>
<dbReference type="EC" id="3.4.11.-" evidence="10"/>
<gene>
    <name evidence="11" type="primary">apeB</name>
    <name evidence="11" type="ORF">CCHOA_05855</name>
</gene>
<dbReference type="SUPFAM" id="SSF53187">
    <property type="entry name" value="Zn-dependent exopeptidases"/>
    <property type="match status" value="1"/>
</dbReference>
<evidence type="ECO:0000256" key="8">
    <source>
        <dbReference type="ARBA" id="ARBA00023049"/>
    </source>
</evidence>
<keyword evidence="7 9" id="KW-0862">Zinc</keyword>
<reference evidence="11 12" key="1">
    <citation type="submission" date="2018-11" db="EMBL/GenBank/DDBJ databases">
        <authorList>
            <person name="Kleinhagauer T."/>
            <person name="Glaeser S.P."/>
            <person name="Spergser J."/>
            <person name="Ruckert C."/>
            <person name="Kaempfer P."/>
            <person name="Busse H.-J."/>
        </authorList>
    </citation>
    <scope>NUCLEOTIDE SEQUENCE [LARGE SCALE GENOMIC DNA]</scope>
    <source>
        <strain evidence="11 12">200CH</strain>
    </source>
</reference>
<evidence type="ECO:0000256" key="2">
    <source>
        <dbReference type="ARBA" id="ARBA00008290"/>
    </source>
</evidence>
<keyword evidence="5 9" id="KW-0479">Metal-binding</keyword>
<dbReference type="NCBIfam" id="NF002759">
    <property type="entry name" value="PRK02813.1"/>
    <property type="match status" value="1"/>
</dbReference>
<dbReference type="InterPro" id="IPR023358">
    <property type="entry name" value="Peptidase_M18_dom2"/>
</dbReference>
<dbReference type="PRINTS" id="PR00932">
    <property type="entry name" value="AMINO1PTASE"/>
</dbReference>
<dbReference type="AlphaFoldDB" id="A0A3G6J641"/>
<dbReference type="Pfam" id="PF02127">
    <property type="entry name" value="Peptidase_M18"/>
    <property type="match status" value="1"/>
</dbReference>
<dbReference type="GO" id="GO:0008237">
    <property type="term" value="F:metallopeptidase activity"/>
    <property type="evidence" value="ECO:0007669"/>
    <property type="project" value="UniProtKB-KW"/>
</dbReference>
<sequence>MVERLSMTAYQADHLHVHTPAAALPNDPFVAGFGEYLHRSPTARFAAVQAAALLVEHGFTVIDETEDGGWPNSPGNYVLVRDGAVVAIVIPEGASSSSAYRIIGAHTDSPALQLKDNPTLSNNGFLQCNVEIYGGPILASWFDTDLRIAGSIITSDGEEHLVASPAVARLPHLAVHLDREKNKSFAPQVQDHMQPVLAVDGDYDNVMAYCAELAGVAVDDIVAHELFLTPAAEIGRLGIDHAMIASSRLDNLSSVYPGLLAILHAAGCDIAGFGVTTDNIGAPASRDIAILACFDHEEIGSGTRTGASGPLLQDVLTRTTHALGGNAETLASQLSRSSCISADAAHSVHPNYAQHHDARNFPVLGRGSVVKFNANHRYATDVHTTALYRRIAERIGEPVQGFVGRNNMPCGTTIGPLTSVRLGIPTVDVGVPLLSMHSTRELAHRDDLVSMTKILAAYTAGATLR</sequence>
<evidence type="ECO:0000256" key="4">
    <source>
        <dbReference type="ARBA" id="ARBA00022670"/>
    </source>
</evidence>
<dbReference type="PANTHER" id="PTHR28570">
    <property type="entry name" value="ASPARTYL AMINOPEPTIDASE"/>
    <property type="match status" value="1"/>
</dbReference>
<dbReference type="Gene3D" id="3.40.630.10">
    <property type="entry name" value="Zn peptidases"/>
    <property type="match status" value="1"/>
</dbReference>
<protein>
    <recommendedName>
        <fullName evidence="10">M18 family aminopeptidase</fullName>
        <ecNumber evidence="10">3.4.11.-</ecNumber>
    </recommendedName>
</protein>
<dbReference type="EMBL" id="CP033896">
    <property type="protein sequence ID" value="AZA13571.1"/>
    <property type="molecule type" value="Genomic_DNA"/>
</dbReference>